<dbReference type="Pfam" id="PF01670">
    <property type="entry name" value="Glyco_hydro_12"/>
    <property type="match status" value="1"/>
</dbReference>
<accession>E0RQU3</accession>
<dbReference type="InterPro" id="IPR002594">
    <property type="entry name" value="GH12"/>
</dbReference>
<gene>
    <name evidence="5" type="ordered locus">STHERM_c20650</name>
</gene>
<dbReference type="RefSeq" id="WP_013314838.1">
    <property type="nucleotide sequence ID" value="NC_014484.1"/>
</dbReference>
<feature type="domain" description="Carbohydrate-binding module 64" evidence="4">
    <location>
        <begin position="356"/>
        <end position="438"/>
    </location>
</feature>
<sequence length="438" mass="48909">MRQLYYGGCLSVLILSLLGCSLGLVDVAGERAGLSRAVTTVTATSSNRYPSATIDSDGDGQTNWVIEPNLWNVVGGSGSVTMTFDDADGFDLDVQIDLSNIQQEDPSGWVHAYPEIWYGIKIWNTVGPAQDGPVPLPRRLSELNDFYTTVDFSIQRLDPQLPFNFPFETWLTRDTSRGRDVRSDEVEIMIWFNYYGLQGAGSQVDTLTVPIEVNGQMRDMTFEVWRSDAVGNGGWEYFAFRPTTPISEGTVRFNWAPFIQKARSLSNRADWENLYFTSVELGTEFGTPDYLNAQLAWHVYDLQLEYTTTPILGGGGGTTPTPTPTPTPTATPTPTPTPTSTPTATPTPTPTPSGQYTEIALPFSYDGAGEYYWKTDQFSTDPNDWSRYVNSWNLDLLEINGTDYTNVWVAQHQITPASDGYWYIHYKGSYPWSHVEIK</sequence>
<dbReference type="PANTHER" id="PTHR34002">
    <property type="entry name" value="BLR1656 PROTEIN"/>
    <property type="match status" value="1"/>
</dbReference>
<dbReference type="GO" id="GO:0000272">
    <property type="term" value="P:polysaccharide catabolic process"/>
    <property type="evidence" value="ECO:0007669"/>
    <property type="project" value="UniProtKB-KW"/>
</dbReference>
<evidence type="ECO:0000256" key="2">
    <source>
        <dbReference type="RuleBase" id="RU361163"/>
    </source>
</evidence>
<dbReference type="HOGENOM" id="CLU_632993_0_0_12"/>
<dbReference type="Proteomes" id="UP000001296">
    <property type="component" value="Chromosome"/>
</dbReference>
<dbReference type="Pfam" id="PF18666">
    <property type="entry name" value="CBM64"/>
    <property type="match status" value="1"/>
</dbReference>
<reference key="1">
    <citation type="submission" date="2009-08" db="EMBL/GenBank/DDBJ databases">
        <title>The genome sequence of Spirochaeta thermophila DSM6192.</title>
        <authorList>
            <person name="Angelov A."/>
            <person name="Mientus M."/>
            <person name="Wittenberg S."/>
            <person name="Lehmann R."/>
            <person name="Liesegang H."/>
            <person name="Daniel R."/>
            <person name="Liebl W."/>
        </authorList>
    </citation>
    <scope>NUCLEOTIDE SEQUENCE</scope>
    <source>
        <strain>DSM 6192</strain>
    </source>
</reference>
<comment type="similarity">
    <text evidence="1 2">Belongs to the glycosyl hydrolase 12 (cellulase H) family.</text>
</comment>
<dbReference type="eggNOG" id="COG4733">
    <property type="taxonomic scope" value="Bacteria"/>
</dbReference>
<dbReference type="InterPro" id="IPR013320">
    <property type="entry name" value="ConA-like_dom_sf"/>
</dbReference>
<evidence type="ECO:0000313" key="6">
    <source>
        <dbReference type="Proteomes" id="UP000001296"/>
    </source>
</evidence>
<evidence type="ECO:0000313" key="5">
    <source>
        <dbReference type="EMBL" id="ADN02999.1"/>
    </source>
</evidence>
<dbReference type="InterPro" id="IPR013319">
    <property type="entry name" value="GH11/12"/>
</dbReference>
<feature type="region of interest" description="Disordered" evidence="3">
    <location>
        <begin position="311"/>
        <end position="355"/>
    </location>
</feature>
<keyword evidence="2 5" id="KW-0378">Hydrolase</keyword>
<dbReference type="AlphaFoldDB" id="E0RQU3"/>
<keyword evidence="2" id="KW-0119">Carbohydrate metabolism</keyword>
<dbReference type="PANTHER" id="PTHR34002:SF9">
    <property type="entry name" value="XYLOGLUCAN-SPECIFIC ENDO-BETA-1,4-GLUCANASE A"/>
    <property type="match status" value="1"/>
</dbReference>
<keyword evidence="2" id="KW-0624">Polysaccharide degradation</keyword>
<dbReference type="GO" id="GO:0008810">
    <property type="term" value="F:cellulase activity"/>
    <property type="evidence" value="ECO:0007669"/>
    <property type="project" value="InterPro"/>
</dbReference>
<dbReference type="Gene3D" id="2.60.120.180">
    <property type="match status" value="1"/>
</dbReference>
<reference evidence="5 6" key="2">
    <citation type="journal article" date="2010" name="J. Bacteriol.">
        <title>Genome sequence of the polysaccharide-degrading, thermophilic anaerobe Spirochaeta thermophila DSM 6192.</title>
        <authorList>
            <person name="Angelov A."/>
            <person name="Liebl S."/>
            <person name="Ballschmiter M."/>
            <person name="Bomeke M."/>
            <person name="Lehmann R."/>
            <person name="Liesegang H."/>
            <person name="Daniel R."/>
            <person name="Liebl W."/>
        </authorList>
    </citation>
    <scope>NUCLEOTIDE SEQUENCE [LARGE SCALE GENOMIC DNA]</scope>
    <source>
        <strain evidence="6">ATCC 49972 / DSM 6192 / RI 19.B1</strain>
    </source>
</reference>
<dbReference type="InterPro" id="IPR041438">
    <property type="entry name" value="CBM64"/>
</dbReference>
<dbReference type="PROSITE" id="PS51257">
    <property type="entry name" value="PROKAR_LIPOPROTEIN"/>
    <property type="match status" value="1"/>
</dbReference>
<proteinExistence type="inferred from homology"/>
<evidence type="ECO:0000256" key="1">
    <source>
        <dbReference type="ARBA" id="ARBA00005519"/>
    </source>
</evidence>
<dbReference type="SUPFAM" id="SSF49899">
    <property type="entry name" value="Concanavalin A-like lectins/glucanases"/>
    <property type="match status" value="1"/>
</dbReference>
<name>E0RQU3_WINT6</name>
<dbReference type="PaxDb" id="665571-STHERM_c20650"/>
<keyword evidence="2" id="KW-0326">Glycosidase</keyword>
<dbReference type="KEGG" id="sta:STHERM_c20650"/>
<evidence type="ECO:0000259" key="4">
    <source>
        <dbReference type="Pfam" id="PF18666"/>
    </source>
</evidence>
<dbReference type="CAZy" id="GH12">
    <property type="family name" value="Glycoside Hydrolase Family 12"/>
</dbReference>
<protein>
    <submittedName>
        <fullName evidence="5">Glycosyl hydrolase family 12, linker, domain X</fullName>
    </submittedName>
</protein>
<feature type="compositionally biased region" description="Pro residues" evidence="3">
    <location>
        <begin position="321"/>
        <end position="351"/>
    </location>
</feature>
<dbReference type="EMBL" id="CP001698">
    <property type="protein sequence ID" value="ADN02999.1"/>
    <property type="molecule type" value="Genomic_DNA"/>
</dbReference>
<dbReference type="CAZy" id="CBM64">
    <property type="family name" value="Carbohydrate-Binding Module Family 64"/>
</dbReference>
<evidence type="ECO:0000256" key="3">
    <source>
        <dbReference type="SAM" id="MobiDB-lite"/>
    </source>
</evidence>
<organism evidence="5 6">
    <name type="scientific">Winmispira thermophila (strain ATCC 49972 / DSM 6192 / RI 19.B1)</name>
    <name type="common">Spirochaeta thermophila</name>
    <dbReference type="NCBI Taxonomy" id="665571"/>
    <lineage>
        <taxon>Bacteria</taxon>
        <taxon>Pseudomonadati</taxon>
        <taxon>Spirochaetota</taxon>
        <taxon>Spirochaetia</taxon>
        <taxon>Winmispirales</taxon>
        <taxon>Winmispiraceae</taxon>
        <taxon>Winmispira</taxon>
    </lineage>
</organism>